<protein>
    <recommendedName>
        <fullName evidence="2">Cyclin-like domain-containing protein</fullName>
    </recommendedName>
</protein>
<evidence type="ECO:0000256" key="1">
    <source>
        <dbReference type="RuleBase" id="RU000383"/>
    </source>
</evidence>
<dbReference type="Pfam" id="PF00134">
    <property type="entry name" value="Cyclin_N"/>
    <property type="match status" value="1"/>
</dbReference>
<dbReference type="InterPro" id="IPR036915">
    <property type="entry name" value="Cyclin-like_sf"/>
</dbReference>
<keyword evidence="4" id="KW-1185">Reference proteome</keyword>
<dbReference type="PANTHER" id="PTHR10026">
    <property type="entry name" value="CYCLIN"/>
    <property type="match status" value="1"/>
</dbReference>
<reference evidence="3 4" key="1">
    <citation type="submission" date="2021-02" db="EMBL/GenBank/DDBJ databases">
        <title>Variation within the Batrachochytrium salamandrivorans European outbreak.</title>
        <authorList>
            <person name="Kelly M."/>
            <person name="Pasmans F."/>
            <person name="Shea T.P."/>
            <person name="Munoz J.F."/>
            <person name="Carranza S."/>
            <person name="Cuomo C.A."/>
            <person name="Martel A."/>
        </authorList>
    </citation>
    <scope>NUCLEOTIDE SEQUENCE [LARGE SCALE GENOMIC DNA]</scope>
    <source>
        <strain evidence="3 4">AMFP18/2</strain>
    </source>
</reference>
<dbReference type="CDD" id="cd20514">
    <property type="entry name" value="CYCLIN_CCNC_rpt2"/>
    <property type="match status" value="1"/>
</dbReference>
<dbReference type="SUPFAM" id="SSF47954">
    <property type="entry name" value="Cyclin-like"/>
    <property type="match status" value="2"/>
</dbReference>
<organism evidence="3 4">
    <name type="scientific">Batrachochytrium salamandrivorans</name>
    <dbReference type="NCBI Taxonomy" id="1357716"/>
    <lineage>
        <taxon>Eukaryota</taxon>
        <taxon>Fungi</taxon>
        <taxon>Fungi incertae sedis</taxon>
        <taxon>Chytridiomycota</taxon>
        <taxon>Chytridiomycota incertae sedis</taxon>
        <taxon>Chytridiomycetes</taxon>
        <taxon>Rhizophydiales</taxon>
        <taxon>Rhizophydiales incertae sedis</taxon>
        <taxon>Batrachochytrium</taxon>
    </lineage>
</organism>
<dbReference type="InterPro" id="IPR043198">
    <property type="entry name" value="Cyclin/Ssn8"/>
</dbReference>
<dbReference type="Proteomes" id="UP001648503">
    <property type="component" value="Unassembled WGS sequence"/>
</dbReference>
<proteinExistence type="inferred from homology"/>
<dbReference type="InterPro" id="IPR006671">
    <property type="entry name" value="Cyclin_N"/>
</dbReference>
<name>A0ABQ8EUW4_9FUNG</name>
<evidence type="ECO:0000313" key="4">
    <source>
        <dbReference type="Proteomes" id="UP001648503"/>
    </source>
</evidence>
<dbReference type="InterPro" id="IPR013763">
    <property type="entry name" value="Cyclin-like_dom"/>
</dbReference>
<feature type="domain" description="Cyclin-like" evidence="2">
    <location>
        <begin position="148"/>
        <end position="246"/>
    </location>
</feature>
<evidence type="ECO:0000259" key="2">
    <source>
        <dbReference type="SMART" id="SM00385"/>
    </source>
</evidence>
<comment type="similarity">
    <text evidence="1">Belongs to the cyclin family.</text>
</comment>
<comment type="caution">
    <text evidence="3">The sequence shown here is derived from an EMBL/GenBank/DDBJ whole genome shotgun (WGS) entry which is preliminary data.</text>
</comment>
<evidence type="ECO:0000313" key="3">
    <source>
        <dbReference type="EMBL" id="KAH6586908.1"/>
    </source>
</evidence>
<keyword evidence="1" id="KW-0195">Cyclin</keyword>
<dbReference type="SMART" id="SM00385">
    <property type="entry name" value="CYCLIN"/>
    <property type="match status" value="2"/>
</dbReference>
<accession>A0ABQ8EUW4</accession>
<feature type="domain" description="Cyclin-like" evidence="2">
    <location>
        <begin position="46"/>
        <end position="135"/>
    </location>
</feature>
<dbReference type="CDD" id="cd20513">
    <property type="entry name" value="CYCLIN_CCNC_rpt1"/>
    <property type="match status" value="1"/>
</dbReference>
<gene>
    <name evidence="3" type="ORF">BASA50_000272</name>
</gene>
<dbReference type="PIRSF" id="PIRSF028758">
    <property type="entry name" value="Cyclin, C/H/G types"/>
    <property type="match status" value="1"/>
</dbReference>
<sequence>MASSYWDSTQACQWLVDDATLSASRNKHLQYMSADDLVRAMLYYSNLIQHACKRLHIRQPVVGTALVYWRRFFTKNALFEIDPMLVAGTAIYVACKIEECPHHIRNVASEMAALGGDLFPYDAAAIADFEYYLIEELDFSLIMFHPYRPLQQILEKLHLTKKYLQPAWYVINDTYKTDLMLIYPPHMIALAAIFISTSLPDSDTTAKINAEKGDTTTATQSIITSFFLDLSVDMQDILAISQHIFNFYGIWKNYSEEKIRAILNSFLKLPITTPDVFLSKPKLTPTREKTAPSSK</sequence>
<dbReference type="Gene3D" id="1.10.472.10">
    <property type="entry name" value="Cyclin-like"/>
    <property type="match status" value="2"/>
</dbReference>
<dbReference type="EMBL" id="JAFCIX010000570">
    <property type="protein sequence ID" value="KAH6586908.1"/>
    <property type="molecule type" value="Genomic_DNA"/>
</dbReference>